<name>A0A9N9J0D1_9GLOM</name>
<protein>
    <submittedName>
        <fullName evidence="2">552_t:CDS:1</fullName>
    </submittedName>
</protein>
<feature type="domain" description="DDE-1" evidence="1">
    <location>
        <begin position="21"/>
        <end position="71"/>
    </location>
</feature>
<evidence type="ECO:0000313" key="2">
    <source>
        <dbReference type="EMBL" id="CAG8759315.1"/>
    </source>
</evidence>
<dbReference type="EMBL" id="CAJVPV010039920">
    <property type="protein sequence ID" value="CAG8759315.1"/>
    <property type="molecule type" value="Genomic_DNA"/>
</dbReference>
<proteinExistence type="predicted"/>
<accession>A0A9N9J0D1</accession>
<reference evidence="2" key="1">
    <citation type="submission" date="2021-06" db="EMBL/GenBank/DDBJ databases">
        <authorList>
            <person name="Kallberg Y."/>
            <person name="Tangrot J."/>
            <person name="Rosling A."/>
        </authorList>
    </citation>
    <scope>NUCLEOTIDE SEQUENCE</scope>
    <source>
        <strain evidence="2">CL551</strain>
    </source>
</reference>
<gene>
    <name evidence="2" type="ORF">AMORRO_LOCUS15807</name>
</gene>
<feature type="non-terminal residue" evidence="2">
    <location>
        <position position="1"/>
    </location>
</feature>
<comment type="caution">
    <text evidence="2">The sequence shown here is derived from an EMBL/GenBank/DDBJ whole genome shotgun (WGS) entry which is preliminary data.</text>
</comment>
<keyword evidence="3" id="KW-1185">Reference proteome</keyword>
<sequence length="71" mass="8096">ITPNQTLATKSVKGKKKDKNWITILLCTNTSDTDKLKLLVIGKLANSRCFKNIRKKNLDAKYEANKKAWMT</sequence>
<dbReference type="GO" id="GO:0003676">
    <property type="term" value="F:nucleic acid binding"/>
    <property type="evidence" value="ECO:0007669"/>
    <property type="project" value="InterPro"/>
</dbReference>
<evidence type="ECO:0000313" key="3">
    <source>
        <dbReference type="Proteomes" id="UP000789342"/>
    </source>
</evidence>
<dbReference type="OrthoDB" id="2439524at2759"/>
<dbReference type="AlphaFoldDB" id="A0A9N9J0D1"/>
<dbReference type="Proteomes" id="UP000789342">
    <property type="component" value="Unassembled WGS sequence"/>
</dbReference>
<dbReference type="InterPro" id="IPR004875">
    <property type="entry name" value="DDE_SF_endonuclease_dom"/>
</dbReference>
<feature type="non-terminal residue" evidence="2">
    <location>
        <position position="71"/>
    </location>
</feature>
<dbReference type="Pfam" id="PF03184">
    <property type="entry name" value="DDE_1"/>
    <property type="match status" value="1"/>
</dbReference>
<organism evidence="2 3">
    <name type="scientific">Acaulospora morrowiae</name>
    <dbReference type="NCBI Taxonomy" id="94023"/>
    <lineage>
        <taxon>Eukaryota</taxon>
        <taxon>Fungi</taxon>
        <taxon>Fungi incertae sedis</taxon>
        <taxon>Mucoromycota</taxon>
        <taxon>Glomeromycotina</taxon>
        <taxon>Glomeromycetes</taxon>
        <taxon>Diversisporales</taxon>
        <taxon>Acaulosporaceae</taxon>
        <taxon>Acaulospora</taxon>
    </lineage>
</organism>
<evidence type="ECO:0000259" key="1">
    <source>
        <dbReference type="Pfam" id="PF03184"/>
    </source>
</evidence>